<reference evidence="2" key="4">
    <citation type="submission" date="2019-03" db="UniProtKB">
        <authorList>
            <consortium name="EnsemblPlants"/>
        </authorList>
    </citation>
    <scope>IDENTIFICATION</scope>
</reference>
<protein>
    <submittedName>
        <fullName evidence="2">Uncharacterized protein</fullName>
    </submittedName>
</protein>
<dbReference type="EnsemblPlants" id="AET5Gv20153000.1">
    <property type="protein sequence ID" value="AET5Gv20153000.1"/>
    <property type="gene ID" value="AET5Gv20153000"/>
</dbReference>
<reference evidence="3" key="1">
    <citation type="journal article" date="2014" name="Science">
        <title>Ancient hybridizations among the ancestral genomes of bread wheat.</title>
        <authorList>
            <consortium name="International Wheat Genome Sequencing Consortium,"/>
            <person name="Marcussen T."/>
            <person name="Sandve S.R."/>
            <person name="Heier L."/>
            <person name="Spannagl M."/>
            <person name="Pfeifer M."/>
            <person name="Jakobsen K.S."/>
            <person name="Wulff B.B."/>
            <person name="Steuernagel B."/>
            <person name="Mayer K.F."/>
            <person name="Olsen O.A."/>
        </authorList>
    </citation>
    <scope>NUCLEOTIDE SEQUENCE [LARGE SCALE GENOMIC DNA]</scope>
    <source>
        <strain evidence="3">cv. AL8/78</strain>
    </source>
</reference>
<accession>A0A453JQ43</accession>
<reference evidence="3" key="2">
    <citation type="journal article" date="2017" name="Nat. Plants">
        <title>The Aegilops tauschii genome reveals multiple impacts of transposons.</title>
        <authorList>
            <person name="Zhao G."/>
            <person name="Zou C."/>
            <person name="Li K."/>
            <person name="Wang K."/>
            <person name="Li T."/>
            <person name="Gao L."/>
            <person name="Zhang X."/>
            <person name="Wang H."/>
            <person name="Yang Z."/>
            <person name="Liu X."/>
            <person name="Jiang W."/>
            <person name="Mao L."/>
            <person name="Kong X."/>
            <person name="Jiao Y."/>
            <person name="Jia J."/>
        </authorList>
    </citation>
    <scope>NUCLEOTIDE SEQUENCE [LARGE SCALE GENOMIC DNA]</scope>
    <source>
        <strain evidence="3">cv. AL8/78</strain>
    </source>
</reference>
<feature type="region of interest" description="Disordered" evidence="1">
    <location>
        <begin position="159"/>
        <end position="199"/>
    </location>
</feature>
<evidence type="ECO:0000256" key="1">
    <source>
        <dbReference type="SAM" id="MobiDB-lite"/>
    </source>
</evidence>
<sequence length="199" mass="21965">LFFFIALPWHPSISRALQSHPHIRLRVSTHTGALHELVDFPCCVAGLHGDDEPDARPAGVWRLIGSGAAGPWRRLLRPAATNAGTDSDAGDVLQPISGRSRCRRRADDDDQGCYNHEATSWNQLTKSCKRQKLNQGDEGHKTTMRFSFNDDTGVASTSMARRARSGALRGRVDTGKVDRRNGGRGRFSPWTHVDRRAGT</sequence>
<proteinExistence type="predicted"/>
<name>A0A453JQ43_AEGTS</name>
<organism evidence="2 3">
    <name type="scientific">Aegilops tauschii subsp. strangulata</name>
    <name type="common">Goatgrass</name>
    <dbReference type="NCBI Taxonomy" id="200361"/>
    <lineage>
        <taxon>Eukaryota</taxon>
        <taxon>Viridiplantae</taxon>
        <taxon>Streptophyta</taxon>
        <taxon>Embryophyta</taxon>
        <taxon>Tracheophyta</taxon>
        <taxon>Spermatophyta</taxon>
        <taxon>Magnoliopsida</taxon>
        <taxon>Liliopsida</taxon>
        <taxon>Poales</taxon>
        <taxon>Poaceae</taxon>
        <taxon>BOP clade</taxon>
        <taxon>Pooideae</taxon>
        <taxon>Triticodae</taxon>
        <taxon>Triticeae</taxon>
        <taxon>Triticinae</taxon>
        <taxon>Aegilops</taxon>
    </lineage>
</organism>
<feature type="compositionally biased region" description="Basic and acidic residues" evidence="1">
    <location>
        <begin position="170"/>
        <end position="181"/>
    </location>
</feature>
<keyword evidence="3" id="KW-1185">Reference proteome</keyword>
<dbReference type="Proteomes" id="UP000015105">
    <property type="component" value="Chromosome 5D"/>
</dbReference>
<dbReference type="AlphaFoldDB" id="A0A453JQ43"/>
<dbReference type="Gramene" id="AET5Gv20153000.1">
    <property type="protein sequence ID" value="AET5Gv20153000.1"/>
    <property type="gene ID" value="AET5Gv20153000"/>
</dbReference>
<evidence type="ECO:0000313" key="2">
    <source>
        <dbReference type="EnsemblPlants" id="AET5Gv20153000.1"/>
    </source>
</evidence>
<reference evidence="2" key="5">
    <citation type="journal article" date="2021" name="G3 (Bethesda)">
        <title>Aegilops tauschii genome assembly Aet v5.0 features greater sequence contiguity and improved annotation.</title>
        <authorList>
            <person name="Wang L."/>
            <person name="Zhu T."/>
            <person name="Rodriguez J.C."/>
            <person name="Deal K.R."/>
            <person name="Dubcovsky J."/>
            <person name="McGuire P.E."/>
            <person name="Lux T."/>
            <person name="Spannagl M."/>
            <person name="Mayer K.F.X."/>
            <person name="Baldrich P."/>
            <person name="Meyers B.C."/>
            <person name="Huo N."/>
            <person name="Gu Y.Q."/>
            <person name="Zhou H."/>
            <person name="Devos K.M."/>
            <person name="Bennetzen J.L."/>
            <person name="Unver T."/>
            <person name="Budak H."/>
            <person name="Gulick P.J."/>
            <person name="Galiba G."/>
            <person name="Kalapos B."/>
            <person name="Nelson D.R."/>
            <person name="Li P."/>
            <person name="You F.M."/>
            <person name="Luo M.C."/>
            <person name="Dvorak J."/>
        </authorList>
    </citation>
    <scope>NUCLEOTIDE SEQUENCE [LARGE SCALE GENOMIC DNA]</scope>
    <source>
        <strain evidence="2">cv. AL8/78</strain>
    </source>
</reference>
<reference evidence="2" key="3">
    <citation type="journal article" date="2017" name="Nature">
        <title>Genome sequence of the progenitor of the wheat D genome Aegilops tauschii.</title>
        <authorList>
            <person name="Luo M.C."/>
            <person name="Gu Y.Q."/>
            <person name="Puiu D."/>
            <person name="Wang H."/>
            <person name="Twardziok S.O."/>
            <person name="Deal K.R."/>
            <person name="Huo N."/>
            <person name="Zhu T."/>
            <person name="Wang L."/>
            <person name="Wang Y."/>
            <person name="McGuire P.E."/>
            <person name="Liu S."/>
            <person name="Long H."/>
            <person name="Ramasamy R.K."/>
            <person name="Rodriguez J.C."/>
            <person name="Van S.L."/>
            <person name="Yuan L."/>
            <person name="Wang Z."/>
            <person name="Xia Z."/>
            <person name="Xiao L."/>
            <person name="Anderson O.D."/>
            <person name="Ouyang S."/>
            <person name="Liang Y."/>
            <person name="Zimin A.V."/>
            <person name="Pertea G."/>
            <person name="Qi P."/>
            <person name="Bennetzen J.L."/>
            <person name="Dai X."/>
            <person name="Dawson M.W."/>
            <person name="Muller H.G."/>
            <person name="Kugler K."/>
            <person name="Rivarola-Duarte L."/>
            <person name="Spannagl M."/>
            <person name="Mayer K.F.X."/>
            <person name="Lu F.H."/>
            <person name="Bevan M.W."/>
            <person name="Leroy P."/>
            <person name="Li P."/>
            <person name="You F.M."/>
            <person name="Sun Q."/>
            <person name="Liu Z."/>
            <person name="Lyons E."/>
            <person name="Wicker T."/>
            <person name="Salzberg S.L."/>
            <person name="Devos K.M."/>
            <person name="Dvorak J."/>
        </authorList>
    </citation>
    <scope>NUCLEOTIDE SEQUENCE [LARGE SCALE GENOMIC DNA]</scope>
    <source>
        <strain evidence="2">cv. AL8/78</strain>
    </source>
</reference>
<evidence type="ECO:0000313" key="3">
    <source>
        <dbReference type="Proteomes" id="UP000015105"/>
    </source>
</evidence>